<dbReference type="AlphaFoldDB" id="A0A0U9HHU0"/>
<evidence type="ECO:0000256" key="1">
    <source>
        <dbReference type="ARBA" id="ARBA00023125"/>
    </source>
</evidence>
<accession>A0A0U9HHU0</accession>
<dbReference type="Proteomes" id="UP000062160">
    <property type="component" value="Unassembled WGS sequence"/>
</dbReference>
<evidence type="ECO:0000313" key="3">
    <source>
        <dbReference type="EMBL" id="GAQ25675.1"/>
    </source>
</evidence>
<reference evidence="3" key="1">
    <citation type="journal article" date="2016" name="Genome Announc.">
        <title>Draft Genome Sequence of the Syntrophic Lactate-Degrading Bacterium Tepidanaerobacter syntrophicus JLT.</title>
        <authorList>
            <person name="Matsuura N."/>
            <person name="Ohashi A."/>
            <person name="Tourlousse D.M."/>
            <person name="Sekiguchi Y."/>
        </authorList>
    </citation>
    <scope>NUCLEOTIDE SEQUENCE [LARGE SCALE GENOMIC DNA]</scope>
    <source>
        <strain evidence="3">JL</strain>
    </source>
</reference>
<sequence length="66" mass="7580">MFGQKIKQIRKQHNLSQSELARRTKIFNQSQISKIENNTRFLKANELKIIAEALGVSITEILDKPA</sequence>
<dbReference type="RefSeq" id="WP_059033098.1">
    <property type="nucleotide sequence ID" value="NZ_DF977002.1"/>
</dbReference>
<keyword evidence="1" id="KW-0238">DNA-binding</keyword>
<dbReference type="InterPro" id="IPR050807">
    <property type="entry name" value="TransReg_Diox_bact_type"/>
</dbReference>
<dbReference type="SUPFAM" id="SSF47413">
    <property type="entry name" value="lambda repressor-like DNA-binding domains"/>
    <property type="match status" value="1"/>
</dbReference>
<proteinExistence type="predicted"/>
<dbReference type="GO" id="GO:0005829">
    <property type="term" value="C:cytosol"/>
    <property type="evidence" value="ECO:0007669"/>
    <property type="project" value="TreeGrafter"/>
</dbReference>
<dbReference type="PANTHER" id="PTHR46797:SF1">
    <property type="entry name" value="METHYLPHOSPHONATE SYNTHASE"/>
    <property type="match status" value="1"/>
</dbReference>
<dbReference type="GO" id="GO:0003700">
    <property type="term" value="F:DNA-binding transcription factor activity"/>
    <property type="evidence" value="ECO:0007669"/>
    <property type="project" value="TreeGrafter"/>
</dbReference>
<dbReference type="PANTHER" id="PTHR46797">
    <property type="entry name" value="HTH-TYPE TRANSCRIPTIONAL REGULATOR"/>
    <property type="match status" value="1"/>
</dbReference>
<gene>
    <name evidence="3" type="ORF">TSYNT_8212</name>
</gene>
<dbReference type="Gene3D" id="1.10.260.40">
    <property type="entry name" value="lambda repressor-like DNA-binding domains"/>
    <property type="match status" value="1"/>
</dbReference>
<dbReference type="InterPro" id="IPR010982">
    <property type="entry name" value="Lambda_DNA-bd_dom_sf"/>
</dbReference>
<dbReference type="Pfam" id="PF12844">
    <property type="entry name" value="HTH_19"/>
    <property type="match status" value="1"/>
</dbReference>
<organism evidence="3">
    <name type="scientific">Tepidanaerobacter syntrophicus</name>
    <dbReference type="NCBI Taxonomy" id="224999"/>
    <lineage>
        <taxon>Bacteria</taxon>
        <taxon>Bacillati</taxon>
        <taxon>Bacillota</taxon>
        <taxon>Clostridia</taxon>
        <taxon>Thermosediminibacterales</taxon>
        <taxon>Tepidanaerobacteraceae</taxon>
        <taxon>Tepidanaerobacter</taxon>
    </lineage>
</organism>
<feature type="domain" description="HTH cro/C1-type" evidence="2">
    <location>
        <begin position="6"/>
        <end position="61"/>
    </location>
</feature>
<protein>
    <submittedName>
        <fullName evidence="3">Helix-turn-helix domain-containing protein</fullName>
    </submittedName>
</protein>
<keyword evidence="4" id="KW-1185">Reference proteome</keyword>
<evidence type="ECO:0000313" key="4">
    <source>
        <dbReference type="Proteomes" id="UP000062160"/>
    </source>
</evidence>
<dbReference type="InterPro" id="IPR001387">
    <property type="entry name" value="Cro/C1-type_HTH"/>
</dbReference>
<dbReference type="STRING" id="224999.GCA_001485475_01711"/>
<dbReference type="PROSITE" id="PS50943">
    <property type="entry name" value="HTH_CROC1"/>
    <property type="match status" value="1"/>
</dbReference>
<name>A0A0U9HHU0_9FIRM</name>
<dbReference type="SMART" id="SM00530">
    <property type="entry name" value="HTH_XRE"/>
    <property type="match status" value="1"/>
</dbReference>
<evidence type="ECO:0000259" key="2">
    <source>
        <dbReference type="PROSITE" id="PS50943"/>
    </source>
</evidence>
<dbReference type="CDD" id="cd00093">
    <property type="entry name" value="HTH_XRE"/>
    <property type="match status" value="1"/>
</dbReference>
<dbReference type="GO" id="GO:0003677">
    <property type="term" value="F:DNA binding"/>
    <property type="evidence" value="ECO:0007669"/>
    <property type="project" value="UniProtKB-KW"/>
</dbReference>
<dbReference type="OrthoDB" id="1725572at2"/>
<dbReference type="EMBL" id="DF977002">
    <property type="protein sequence ID" value="GAQ25675.1"/>
    <property type="molecule type" value="Genomic_DNA"/>
</dbReference>